<dbReference type="InterPro" id="IPR011060">
    <property type="entry name" value="RibuloseP-bd_barrel"/>
</dbReference>
<evidence type="ECO:0000256" key="11">
    <source>
        <dbReference type="RuleBase" id="RU003657"/>
    </source>
</evidence>
<evidence type="ECO:0000256" key="5">
    <source>
        <dbReference type="ARBA" id="ARBA00022605"/>
    </source>
</evidence>
<gene>
    <name evidence="12" type="ORF">BECKMB1821G_GA0114241_103013</name>
    <name evidence="14" type="ORF">BECKMB1821H_GA0114242_101629</name>
    <name evidence="13" type="ORF">BECKMB1821I_GA0114274_101429</name>
</gene>
<dbReference type="UniPathway" id="UPA00031">
    <property type="reaction ID" value="UER00010"/>
</dbReference>
<comment type="similarity">
    <text evidence="2 11">Belongs to the HisA/HisF family.</text>
</comment>
<dbReference type="InterPro" id="IPR006062">
    <property type="entry name" value="His_biosynth"/>
</dbReference>
<evidence type="ECO:0000313" key="14">
    <source>
        <dbReference type="EMBL" id="VFK75147.1"/>
    </source>
</evidence>
<evidence type="ECO:0000256" key="7">
    <source>
        <dbReference type="ARBA" id="ARBA00023239"/>
    </source>
</evidence>
<dbReference type="EMBL" id="CAADGH010000016">
    <property type="protein sequence ID" value="VFK75147.1"/>
    <property type="molecule type" value="Genomic_DNA"/>
</dbReference>
<dbReference type="AlphaFoldDB" id="A0A450XEV9"/>
<dbReference type="GO" id="GO:0000105">
    <property type="term" value="P:L-histidine biosynthetic process"/>
    <property type="evidence" value="ECO:0007669"/>
    <property type="project" value="UniProtKB-UniPathway"/>
</dbReference>
<keyword evidence="5 11" id="KW-0028">Amino-acid biosynthesis</keyword>
<dbReference type="GO" id="GO:0000107">
    <property type="term" value="F:imidazoleglycerol-phosphate synthase activity"/>
    <property type="evidence" value="ECO:0007669"/>
    <property type="project" value="InterPro"/>
</dbReference>
<dbReference type="InterPro" id="IPR004651">
    <property type="entry name" value="HisF"/>
</dbReference>
<evidence type="ECO:0000256" key="1">
    <source>
        <dbReference type="ARBA" id="ARBA00005091"/>
    </source>
</evidence>
<sequence>MLKYRVIPIVLIDGYSVVKTIRFNIRRNLGNPIAIARIYNTRNVDELVLLDIDASKYGEKIDEFTISEIASECFMPLAVGGGLRNCEDISKVLSKGADKVVLNSITLENENIIQDASLTFGAQCIVVSIDVKKHKSGDYHIYSHANKSCKYDLLEWVKQVEILGAGEIILNSVDNDGVMEGCDLDLIRLVSSAVEVPVISVGGIGKPSDAVKAVNSGAAAVAAASIFHFTKATPDNVRKEMEKSGLPVRD</sequence>
<keyword evidence="7" id="KW-0456">Lyase</keyword>
<dbReference type="PANTHER" id="PTHR21235">
    <property type="entry name" value="IMIDAZOLE GLYCEROL PHOSPHATE SYNTHASE SUBUNIT HISF/H IGP SYNTHASE SUBUNIT HISF/H"/>
    <property type="match status" value="1"/>
</dbReference>
<evidence type="ECO:0000313" key="12">
    <source>
        <dbReference type="EMBL" id="VFK27769.1"/>
    </source>
</evidence>
<dbReference type="Pfam" id="PF00977">
    <property type="entry name" value="His_biosynth"/>
    <property type="match status" value="1"/>
</dbReference>
<dbReference type="InterPro" id="IPR050064">
    <property type="entry name" value="IGPS_HisA/HisF"/>
</dbReference>
<evidence type="ECO:0000256" key="9">
    <source>
        <dbReference type="ARBA" id="ARBA00030264"/>
    </source>
</evidence>
<evidence type="ECO:0000313" key="13">
    <source>
        <dbReference type="EMBL" id="VFK30241.1"/>
    </source>
</evidence>
<evidence type="ECO:0000256" key="3">
    <source>
        <dbReference type="ARBA" id="ARBA00011152"/>
    </source>
</evidence>
<accession>A0A450XEV9</accession>
<keyword evidence="6 11" id="KW-0368">Histidine biosynthesis</keyword>
<comment type="subunit">
    <text evidence="3">Heterodimer of HisH and HisF.</text>
</comment>
<dbReference type="Gene3D" id="3.20.20.70">
    <property type="entry name" value="Aldolase class I"/>
    <property type="match status" value="1"/>
</dbReference>
<comment type="pathway">
    <text evidence="1">Amino-acid biosynthesis; L-histidine biosynthesis; L-histidine from 5-phospho-alpha-D-ribose 1-diphosphate: step 5/9.</text>
</comment>
<dbReference type="EMBL" id="CAADFQ010000014">
    <property type="protein sequence ID" value="VFK30241.1"/>
    <property type="molecule type" value="Genomic_DNA"/>
</dbReference>
<evidence type="ECO:0000256" key="6">
    <source>
        <dbReference type="ARBA" id="ARBA00023102"/>
    </source>
</evidence>
<comment type="catalytic activity">
    <reaction evidence="10">
        <text>5-[(5-phospho-1-deoxy-D-ribulos-1-ylimino)methylamino]-1-(5-phospho-beta-D-ribosyl)imidazole-4-carboxamide + L-glutamine = D-erythro-1-(imidazol-4-yl)glycerol 3-phosphate + 5-amino-1-(5-phospho-beta-D-ribosyl)imidazole-4-carboxamide + L-glutamate + H(+)</text>
        <dbReference type="Rhea" id="RHEA:24793"/>
        <dbReference type="ChEBI" id="CHEBI:15378"/>
        <dbReference type="ChEBI" id="CHEBI:29985"/>
        <dbReference type="ChEBI" id="CHEBI:58278"/>
        <dbReference type="ChEBI" id="CHEBI:58359"/>
        <dbReference type="ChEBI" id="CHEBI:58475"/>
        <dbReference type="ChEBI" id="CHEBI:58525"/>
        <dbReference type="EC" id="4.3.2.10"/>
    </reaction>
</comment>
<dbReference type="EMBL" id="CAADFO010000030">
    <property type="protein sequence ID" value="VFK27769.1"/>
    <property type="molecule type" value="Genomic_DNA"/>
</dbReference>
<evidence type="ECO:0000256" key="2">
    <source>
        <dbReference type="ARBA" id="ARBA00009667"/>
    </source>
</evidence>
<protein>
    <recommendedName>
        <fullName evidence="4">imidazole glycerol-phosphate synthase</fullName>
        <ecNumber evidence="4">4.3.2.10</ecNumber>
    </recommendedName>
    <alternativeName>
        <fullName evidence="9">IGP synthase cyclase subunit</fullName>
    </alternativeName>
</protein>
<evidence type="ECO:0000256" key="4">
    <source>
        <dbReference type="ARBA" id="ARBA00012809"/>
    </source>
</evidence>
<dbReference type="PANTHER" id="PTHR21235:SF2">
    <property type="entry name" value="IMIDAZOLE GLYCEROL PHOSPHATE SYNTHASE HISHF"/>
    <property type="match status" value="1"/>
</dbReference>
<comment type="function">
    <text evidence="8">IGPS catalyzes the conversion of PRFAR and glutamine to IGP, AICAR and glutamate. The HisF subunit catalyzes the cyclization activity that produces IGP and AICAR from PRFAR using the ammonia provided by the HisH subunit.</text>
</comment>
<evidence type="ECO:0000256" key="8">
    <source>
        <dbReference type="ARBA" id="ARBA00025475"/>
    </source>
</evidence>
<organism evidence="12">
    <name type="scientific">Candidatus Kentrum sp. MB</name>
    <dbReference type="NCBI Taxonomy" id="2138164"/>
    <lineage>
        <taxon>Bacteria</taxon>
        <taxon>Pseudomonadati</taxon>
        <taxon>Pseudomonadota</taxon>
        <taxon>Gammaproteobacteria</taxon>
        <taxon>Candidatus Kentrum</taxon>
    </lineage>
</organism>
<dbReference type="GO" id="GO:0016829">
    <property type="term" value="F:lyase activity"/>
    <property type="evidence" value="ECO:0007669"/>
    <property type="project" value="UniProtKB-KW"/>
</dbReference>
<dbReference type="SUPFAM" id="SSF51366">
    <property type="entry name" value="Ribulose-phoshate binding barrel"/>
    <property type="match status" value="1"/>
</dbReference>
<dbReference type="InterPro" id="IPR013785">
    <property type="entry name" value="Aldolase_TIM"/>
</dbReference>
<dbReference type="CDD" id="cd04731">
    <property type="entry name" value="HisF"/>
    <property type="match status" value="1"/>
</dbReference>
<evidence type="ECO:0000256" key="10">
    <source>
        <dbReference type="ARBA" id="ARBA00047838"/>
    </source>
</evidence>
<name>A0A450XEV9_9GAMM</name>
<proteinExistence type="inferred from homology"/>
<dbReference type="EC" id="4.3.2.10" evidence="4"/>
<reference evidence="12" key="1">
    <citation type="submission" date="2019-02" db="EMBL/GenBank/DDBJ databases">
        <authorList>
            <person name="Gruber-Vodicka R. H."/>
            <person name="Seah K. B. B."/>
        </authorList>
    </citation>
    <scope>NUCLEOTIDE SEQUENCE</scope>
    <source>
        <strain evidence="12">BECK_BZ197</strain>
        <strain evidence="14">BECK_BZ198</strain>
        <strain evidence="13">BECK_BZ199</strain>
    </source>
</reference>